<dbReference type="EMBL" id="AP021888">
    <property type="protein sequence ID" value="BBP43635.1"/>
    <property type="molecule type" value="Genomic_DNA"/>
</dbReference>
<keyword evidence="3 6" id="KW-0812">Transmembrane</keyword>
<feature type="transmembrane region" description="Helical" evidence="6">
    <location>
        <begin position="497"/>
        <end position="517"/>
    </location>
</feature>
<dbReference type="InterPro" id="IPR001279">
    <property type="entry name" value="Metallo-B-lactamas"/>
</dbReference>
<feature type="transmembrane region" description="Helical" evidence="6">
    <location>
        <begin position="338"/>
        <end position="368"/>
    </location>
</feature>
<dbReference type="InterPro" id="IPR036866">
    <property type="entry name" value="RibonucZ/Hydroxyglut_hydro"/>
</dbReference>
<dbReference type="InterPro" id="IPR004477">
    <property type="entry name" value="ComEC_N"/>
</dbReference>
<dbReference type="GO" id="GO:0005886">
    <property type="term" value="C:plasma membrane"/>
    <property type="evidence" value="ECO:0007669"/>
    <property type="project" value="UniProtKB-SubCell"/>
</dbReference>
<feature type="transmembrane region" description="Helical" evidence="6">
    <location>
        <begin position="439"/>
        <end position="463"/>
    </location>
</feature>
<dbReference type="KEGG" id="tzo:THMIRHAT_13810"/>
<feature type="transmembrane region" description="Helical" evidence="6">
    <location>
        <begin position="408"/>
        <end position="427"/>
    </location>
</feature>
<dbReference type="Pfam" id="PF00753">
    <property type="entry name" value="Lactamase_B"/>
    <property type="match status" value="1"/>
</dbReference>
<evidence type="ECO:0000256" key="2">
    <source>
        <dbReference type="ARBA" id="ARBA00022475"/>
    </source>
</evidence>
<proteinExistence type="predicted"/>
<dbReference type="Gene3D" id="3.60.15.10">
    <property type="entry name" value="Ribonuclease Z/Hydroxyacylglutathione hydrolase-like"/>
    <property type="match status" value="1"/>
</dbReference>
<gene>
    <name evidence="8" type="primary">comA</name>
    <name evidence="8" type="ORF">THMIRHAT_13810</name>
</gene>
<dbReference type="SMART" id="SM00849">
    <property type="entry name" value="Lactamase_B"/>
    <property type="match status" value="1"/>
</dbReference>
<dbReference type="GO" id="GO:0030420">
    <property type="term" value="P:establishment of competence for transformation"/>
    <property type="evidence" value="ECO:0007669"/>
    <property type="project" value="InterPro"/>
</dbReference>
<evidence type="ECO:0000313" key="9">
    <source>
        <dbReference type="Proteomes" id="UP000501466"/>
    </source>
</evidence>
<accession>A0A6F8PNF8</accession>
<organism evidence="8 9">
    <name type="scientific">Thiosulfativibrio zosterae</name>
    <dbReference type="NCBI Taxonomy" id="2675053"/>
    <lineage>
        <taxon>Bacteria</taxon>
        <taxon>Pseudomonadati</taxon>
        <taxon>Pseudomonadota</taxon>
        <taxon>Gammaproteobacteria</taxon>
        <taxon>Thiotrichales</taxon>
        <taxon>Piscirickettsiaceae</taxon>
        <taxon>Thiosulfativibrio</taxon>
    </lineage>
</organism>
<protein>
    <submittedName>
        <fullName evidence="8">DNA internalization-related competence protein ComEC/Rec2</fullName>
    </submittedName>
</protein>
<dbReference type="Pfam" id="PF03772">
    <property type="entry name" value="Competence"/>
    <property type="match status" value="1"/>
</dbReference>
<dbReference type="NCBIfam" id="TIGR00361">
    <property type="entry name" value="ComEC_Rec2"/>
    <property type="match status" value="1"/>
</dbReference>
<feature type="transmembrane region" description="Helical" evidence="6">
    <location>
        <begin position="30"/>
        <end position="47"/>
    </location>
</feature>
<evidence type="ECO:0000259" key="7">
    <source>
        <dbReference type="SMART" id="SM00849"/>
    </source>
</evidence>
<keyword evidence="4 6" id="KW-1133">Transmembrane helix</keyword>
<evidence type="ECO:0000256" key="5">
    <source>
        <dbReference type="ARBA" id="ARBA00023136"/>
    </source>
</evidence>
<dbReference type="Pfam" id="PF13567">
    <property type="entry name" value="DUF4131"/>
    <property type="match status" value="1"/>
</dbReference>
<dbReference type="RefSeq" id="WP_173291420.1">
    <property type="nucleotide sequence ID" value="NZ_AP021888.1"/>
</dbReference>
<dbReference type="AlphaFoldDB" id="A0A6F8PNF8"/>
<comment type="subcellular location">
    <subcellularLocation>
        <location evidence="1">Cell membrane</location>
        <topology evidence="1">Multi-pass membrane protein</topology>
    </subcellularLocation>
</comment>
<dbReference type="NCBIfam" id="TIGR00360">
    <property type="entry name" value="ComEC_N-term"/>
    <property type="match status" value="1"/>
</dbReference>
<feature type="domain" description="Metallo-beta-lactamase" evidence="7">
    <location>
        <begin position="560"/>
        <end position="736"/>
    </location>
</feature>
<keyword evidence="2" id="KW-1003">Cell membrane</keyword>
<feature type="transmembrane region" description="Helical" evidence="6">
    <location>
        <begin position="310"/>
        <end position="332"/>
    </location>
</feature>
<evidence type="ECO:0000256" key="3">
    <source>
        <dbReference type="ARBA" id="ARBA00022692"/>
    </source>
</evidence>
<feature type="transmembrane region" description="Helical" evidence="6">
    <location>
        <begin position="375"/>
        <end position="396"/>
    </location>
</feature>
<sequence length="830" mass="92956">MFIRFVLGVLAATFGFYQIPELPVFSVSKSFAIALGSIILLIVFWRLRGLKGPVDFINGFIIGFQLVFWQTFFIPQVPTTFLNQPIELVGQIEGLVEESVTDQSGKSKQQKWRFDLRVHDMKTPNGIVQTFGFGSRPKVRLSWYQIASEDRAIIKPVAGEVWQLAVKLKPNHASLNPGGFDYETYLFREGIAATGYVLSKGSIKNQPLSAFGMDARTFLTERLSQLFSNSEFRGLFLALLVGQKTDLDSADWQTLQATGTIHLMAISGLHMGIMAAIGYFLLGGLWSLSIRFSSNLPRAIKYRLLNTPKIWVAGLGALLFSTVYLTLAGYAIPTQRAWLMVLVVLLMVFLQRAFQPFAALALAALLIVIWQPTSVLSPGFWLSFVAVALIFGALFHPKIQPKSKWQKFWLIQLVLFLGLAPLIAFYYQQFPLMSLLANWIAVPFVSFYGLPVLLLLGLLDWVLPVDWMNLLVSWNDHAWQGLWGYLNFLTLSPINQMPLTLTLWQVVLIYLGLFLWVNPNNHWGIKSRLLVWIPILSILGYGFMPKSFEGITIQILDVGQAQAVVLLTPNHTIVVDTGSRWNANLDGASMAILPYLKTQNRQKIDLLVVSHSDLDHSGGTQRLMDSLPIIKAVSGQATQLNQALNTTTFTPCQAGQTWQFDDLSLAVLAPDSDVEVWPVPKNDNDHSCVIKASFPTLKGEKSILMTGDLSQAYEKRLVALYQKTDILKSTLLVAGHHGSKTASSTEFLQGVAPEMVIFSSGYQNRFGFPNQQVIEQVEAQNVTWLNTACASAISISAQKQSELKIESFRELSAKWYHHRCFEDEKGRFYQ</sequence>
<feature type="transmembrane region" description="Helical" evidence="6">
    <location>
        <begin position="263"/>
        <end position="289"/>
    </location>
</feature>
<evidence type="ECO:0000256" key="4">
    <source>
        <dbReference type="ARBA" id="ARBA00022989"/>
    </source>
</evidence>
<evidence type="ECO:0000256" key="1">
    <source>
        <dbReference type="ARBA" id="ARBA00004651"/>
    </source>
</evidence>
<evidence type="ECO:0000313" key="8">
    <source>
        <dbReference type="EMBL" id="BBP43635.1"/>
    </source>
</evidence>
<dbReference type="InterPro" id="IPR035681">
    <property type="entry name" value="ComA-like_MBL"/>
</dbReference>
<dbReference type="PANTHER" id="PTHR30619:SF1">
    <property type="entry name" value="RECOMBINATION PROTEIN 2"/>
    <property type="match status" value="1"/>
</dbReference>
<dbReference type="InterPro" id="IPR004797">
    <property type="entry name" value="Competence_ComEC/Rec2"/>
</dbReference>
<feature type="transmembrane region" description="Helical" evidence="6">
    <location>
        <begin position="54"/>
        <end position="74"/>
    </location>
</feature>
<name>A0A6F8PNF8_9GAMM</name>
<dbReference type="PANTHER" id="PTHR30619">
    <property type="entry name" value="DNA INTERNALIZATION/COMPETENCE PROTEIN COMEC/REC2"/>
    <property type="match status" value="1"/>
</dbReference>
<dbReference type="InterPro" id="IPR025405">
    <property type="entry name" value="DUF4131"/>
</dbReference>
<feature type="transmembrane region" description="Helical" evidence="6">
    <location>
        <begin position="529"/>
        <end position="544"/>
    </location>
</feature>
<keyword evidence="5 6" id="KW-0472">Membrane</keyword>
<reference evidence="9" key="1">
    <citation type="submission" date="2019-11" db="EMBL/GenBank/DDBJ databases">
        <title>Isolation and characterization of two novel species in the genus Thiomicrorhabdus.</title>
        <authorList>
            <person name="Mochizuki J."/>
            <person name="Kojima H."/>
            <person name="Fukui M."/>
        </authorList>
    </citation>
    <scope>NUCLEOTIDE SEQUENCE [LARGE SCALE GENOMIC DNA]</scope>
    <source>
        <strain evidence="9">AkT22</strain>
    </source>
</reference>
<dbReference type="InterPro" id="IPR052159">
    <property type="entry name" value="Competence_DNA_uptake"/>
</dbReference>
<evidence type="ECO:0000256" key="6">
    <source>
        <dbReference type="SAM" id="Phobius"/>
    </source>
</evidence>
<dbReference type="Proteomes" id="UP000501466">
    <property type="component" value="Chromosome"/>
</dbReference>
<keyword evidence="9" id="KW-1185">Reference proteome</keyword>
<dbReference type="SUPFAM" id="SSF56281">
    <property type="entry name" value="Metallo-hydrolase/oxidoreductase"/>
    <property type="match status" value="1"/>
</dbReference>
<dbReference type="CDD" id="cd07731">
    <property type="entry name" value="ComA-like_MBL-fold"/>
    <property type="match status" value="1"/>
</dbReference>